<dbReference type="HOGENOM" id="CLU_036918_3_0_12"/>
<keyword evidence="5 6" id="KW-0472">Membrane</keyword>
<evidence type="ECO:0000256" key="4">
    <source>
        <dbReference type="ARBA" id="ARBA00022989"/>
    </source>
</evidence>
<proteinExistence type="inferred from homology"/>
<dbReference type="InterPro" id="IPR002794">
    <property type="entry name" value="DUF92_TMEM19"/>
</dbReference>
<evidence type="ECO:0000313" key="7">
    <source>
        <dbReference type="EMBL" id="AEV29868.1"/>
    </source>
</evidence>
<evidence type="ECO:0000256" key="1">
    <source>
        <dbReference type="ARBA" id="ARBA00004141"/>
    </source>
</evidence>
<feature type="transmembrane region" description="Helical" evidence="6">
    <location>
        <begin position="113"/>
        <end position="130"/>
    </location>
</feature>
<dbReference type="PANTHER" id="PTHR13353:SF5">
    <property type="entry name" value="TRANSMEMBRANE PROTEIN 19"/>
    <property type="match status" value="1"/>
</dbReference>
<feature type="transmembrane region" description="Helical" evidence="6">
    <location>
        <begin position="74"/>
        <end position="92"/>
    </location>
</feature>
<dbReference type="KEGG" id="sgp:SpiGrapes_2081"/>
<dbReference type="AlphaFoldDB" id="G8QR20"/>
<evidence type="ECO:0000256" key="5">
    <source>
        <dbReference type="ARBA" id="ARBA00023136"/>
    </source>
</evidence>
<feature type="transmembrane region" description="Helical" evidence="6">
    <location>
        <begin position="49"/>
        <end position="68"/>
    </location>
</feature>
<evidence type="ECO:0000313" key="8">
    <source>
        <dbReference type="Proteomes" id="UP000005632"/>
    </source>
</evidence>
<organism evidence="7 8">
    <name type="scientific">Sphaerochaeta pleomorpha (strain ATCC BAA-1885 / DSM 22778 / Grapes)</name>
    <dbReference type="NCBI Taxonomy" id="158190"/>
    <lineage>
        <taxon>Bacteria</taxon>
        <taxon>Pseudomonadati</taxon>
        <taxon>Spirochaetota</taxon>
        <taxon>Spirochaetia</taxon>
        <taxon>Spirochaetales</taxon>
        <taxon>Sphaerochaetaceae</taxon>
        <taxon>Sphaerochaeta</taxon>
    </lineage>
</organism>
<dbReference type="STRING" id="158190.SpiGrapes_2081"/>
<evidence type="ECO:0000256" key="2">
    <source>
        <dbReference type="ARBA" id="ARBA00009012"/>
    </source>
</evidence>
<keyword evidence="4 6" id="KW-1133">Transmembrane helix</keyword>
<dbReference type="OrthoDB" id="9808500at2"/>
<dbReference type="Proteomes" id="UP000005632">
    <property type="component" value="Chromosome"/>
</dbReference>
<accession>G8QR20</accession>
<dbReference type="RefSeq" id="WP_014270709.1">
    <property type="nucleotide sequence ID" value="NC_016633.1"/>
</dbReference>
<feature type="transmembrane region" description="Helical" evidence="6">
    <location>
        <begin position="212"/>
        <end position="235"/>
    </location>
</feature>
<evidence type="ECO:0000256" key="3">
    <source>
        <dbReference type="ARBA" id="ARBA00022692"/>
    </source>
</evidence>
<feature type="transmembrane region" description="Helical" evidence="6">
    <location>
        <begin position="271"/>
        <end position="291"/>
    </location>
</feature>
<evidence type="ECO:0000256" key="6">
    <source>
        <dbReference type="SAM" id="Phobius"/>
    </source>
</evidence>
<dbReference type="EMBL" id="CP003155">
    <property type="protein sequence ID" value="AEV29868.1"/>
    <property type="molecule type" value="Genomic_DNA"/>
</dbReference>
<keyword evidence="8" id="KW-1185">Reference proteome</keyword>
<gene>
    <name evidence="7" type="ordered locus">SpiGrapes_2081</name>
</gene>
<dbReference type="PANTHER" id="PTHR13353">
    <property type="entry name" value="TRANSMEMBRANE PROTEIN 19"/>
    <property type="match status" value="1"/>
</dbReference>
<dbReference type="eggNOG" id="COG1836">
    <property type="taxonomic scope" value="Bacteria"/>
</dbReference>
<dbReference type="Pfam" id="PF01940">
    <property type="entry name" value="DUF92"/>
    <property type="match status" value="1"/>
</dbReference>
<sequence length="292" mass="30388">MNSFANLVPPSGSFASFLNGWFFSLGGAFWILALVMVCIALVSYLTKQLTIGGALSSLLVGFGTTWVLGFGALFSLMLFFIAAGVLGVIGRGRKAKETSKIQKKGGCRDSMQVFANGGMALLCALLYALSPSMITLVMFGTAIAEAASDTFAGEVGILSKSKPVSIITGKPMAPGLSGAVSTLGSVAGLLGSFLVALCWLGNFLPLSGKNIAYASVITLGGFAGCLFDSILGATVQAHYFDEKSDLLTEHRYLHGKQLPLARGIHWVDNDMVNLISNIFGAILSGALALVIG</sequence>
<comment type="similarity">
    <text evidence="2">Belongs to the TMEM19 family.</text>
</comment>
<keyword evidence="3 6" id="KW-0812">Transmembrane</keyword>
<comment type="subcellular location">
    <subcellularLocation>
        <location evidence="1">Membrane</location>
        <topology evidence="1">Multi-pass membrane protein</topology>
    </subcellularLocation>
</comment>
<protein>
    <submittedName>
        <fullName evidence="7">Putative membrane protein</fullName>
    </submittedName>
</protein>
<feature type="transmembrane region" description="Helical" evidence="6">
    <location>
        <begin position="20"/>
        <end position="42"/>
    </location>
</feature>
<feature type="transmembrane region" description="Helical" evidence="6">
    <location>
        <begin position="179"/>
        <end position="200"/>
    </location>
</feature>
<name>G8QR20_SPHPG</name>
<dbReference type="GO" id="GO:0016020">
    <property type="term" value="C:membrane"/>
    <property type="evidence" value="ECO:0007669"/>
    <property type="project" value="UniProtKB-SubCell"/>
</dbReference>
<reference evidence="7 8" key="1">
    <citation type="submission" date="2011-11" db="EMBL/GenBank/DDBJ databases">
        <title>Complete sequence of Spirochaeta sp. grapes.</title>
        <authorList>
            <consortium name="US DOE Joint Genome Institute"/>
            <person name="Lucas S."/>
            <person name="Han J."/>
            <person name="Lapidus A."/>
            <person name="Cheng J.-F."/>
            <person name="Goodwin L."/>
            <person name="Pitluck S."/>
            <person name="Peters L."/>
            <person name="Ovchinnikova G."/>
            <person name="Munk A.C."/>
            <person name="Detter J.C."/>
            <person name="Han C."/>
            <person name="Tapia R."/>
            <person name="Land M."/>
            <person name="Hauser L."/>
            <person name="Kyrpides N."/>
            <person name="Ivanova N."/>
            <person name="Pagani I."/>
            <person name="Ritalahtilisa K."/>
            <person name="Loeffler F."/>
            <person name="Woyke T."/>
        </authorList>
    </citation>
    <scope>NUCLEOTIDE SEQUENCE [LARGE SCALE GENOMIC DNA]</scope>
    <source>
        <strain evidence="8">ATCC BAA-1885 / DSM 22778 / Grapes</strain>
    </source>
</reference>